<organism evidence="1">
    <name type="scientific">Myoviridae sp. ct2th6</name>
    <dbReference type="NCBI Taxonomy" id="2826606"/>
    <lineage>
        <taxon>Viruses</taxon>
        <taxon>Duplodnaviria</taxon>
        <taxon>Heunggongvirae</taxon>
        <taxon>Uroviricota</taxon>
        <taxon>Caudoviricetes</taxon>
    </lineage>
</organism>
<accession>A0A8S5NN16</accession>
<reference evidence="1" key="1">
    <citation type="journal article" date="2021" name="Proc. Natl. Acad. Sci. U.S.A.">
        <title>A Catalog of Tens of Thousands of Viruses from Human Metagenomes Reveals Hidden Associations with Chronic Diseases.</title>
        <authorList>
            <person name="Tisza M.J."/>
            <person name="Buck C.B."/>
        </authorList>
    </citation>
    <scope>NUCLEOTIDE SEQUENCE</scope>
    <source>
        <strain evidence="1">Ct2th6</strain>
    </source>
</reference>
<name>A0A8S5NN16_9CAUD</name>
<evidence type="ECO:0000313" key="1">
    <source>
        <dbReference type="EMBL" id="DAD96118.1"/>
    </source>
</evidence>
<protein>
    <submittedName>
        <fullName evidence="1">Uncharacterized protein</fullName>
    </submittedName>
</protein>
<sequence>MSGGLCICACGKNFILHIPEVAAGEETDRG</sequence>
<proteinExistence type="predicted"/>
<dbReference type="EMBL" id="BK015209">
    <property type="protein sequence ID" value="DAD96118.1"/>
    <property type="molecule type" value="Genomic_DNA"/>
</dbReference>